<proteinExistence type="predicted"/>
<protein>
    <submittedName>
        <fullName evidence="1">DNA-binding protein</fullName>
    </submittedName>
</protein>
<dbReference type="InterPro" id="IPR038147">
    <property type="entry name" value="Cox_sf"/>
</dbReference>
<dbReference type="GO" id="GO:0003677">
    <property type="term" value="F:DNA binding"/>
    <property type="evidence" value="ECO:0007669"/>
    <property type="project" value="UniProtKB-KW"/>
</dbReference>
<evidence type="ECO:0000313" key="2">
    <source>
        <dbReference type="Proteomes" id="UP000829384"/>
    </source>
</evidence>
<dbReference type="Proteomes" id="UP000829384">
    <property type="component" value="Unassembled WGS sequence"/>
</dbReference>
<gene>
    <name evidence="1" type="ORF">H9J30_08740</name>
</gene>
<keyword evidence="1" id="KW-0238">DNA-binding</keyword>
<reference evidence="1 2" key="1">
    <citation type="submission" date="2020-08" db="EMBL/GenBank/DDBJ databases">
        <title>Whole genome sequence of Shewanella sp strain PS-2.</title>
        <authorList>
            <person name="Das S.K."/>
        </authorList>
    </citation>
    <scope>NUCLEOTIDE SEQUENCE [LARGE SCALE GENOMIC DNA]</scope>
    <source>
        <strain evidence="1 2">PS-2</strain>
    </source>
</reference>
<comment type="caution">
    <text evidence="1">The sequence shown here is derived from an EMBL/GenBank/DDBJ whole genome shotgun (WGS) entry which is preliminary data.</text>
</comment>
<organism evidence="1 2">
    <name type="scientific">Shewanella cutis</name>
    <dbReference type="NCBI Taxonomy" id="2766780"/>
    <lineage>
        <taxon>Bacteria</taxon>
        <taxon>Pseudomonadati</taxon>
        <taxon>Pseudomonadota</taxon>
        <taxon>Gammaproteobacteria</taxon>
        <taxon>Alteromonadales</taxon>
        <taxon>Shewanellaceae</taxon>
        <taxon>Shewanella</taxon>
    </lineage>
</organism>
<keyword evidence="2" id="KW-1185">Reference proteome</keyword>
<dbReference type="RefSeq" id="WP_240130666.1">
    <property type="nucleotide sequence ID" value="NZ_JACSDI010000004.1"/>
</dbReference>
<evidence type="ECO:0000313" key="1">
    <source>
        <dbReference type="EMBL" id="MCG9963997.1"/>
    </source>
</evidence>
<dbReference type="EMBL" id="JACSDI010000004">
    <property type="protein sequence ID" value="MCG9963997.1"/>
    <property type="molecule type" value="Genomic_DNA"/>
</dbReference>
<sequence length="76" mass="8261">MSNITINIDAPFLPYAAYAARTGTTVDNVRYLVRVGKLPIRPKQSPKEDPMINMVALFAEAAALCGTQTIQANHIS</sequence>
<dbReference type="Gene3D" id="6.10.200.10">
    <property type="entry name" value="Regulatory phage protein Cox"/>
    <property type="match status" value="1"/>
</dbReference>
<name>A0ABS9QUH6_9GAMM</name>
<accession>A0ABS9QUH6</accession>